<dbReference type="KEGG" id="fer:FNB15_17660"/>
<dbReference type="AlphaFoldDB" id="A0A516H5J0"/>
<evidence type="ECO:0000256" key="1">
    <source>
        <dbReference type="SAM" id="SignalP"/>
    </source>
</evidence>
<feature type="chain" id="PRO_5021798659" evidence="1">
    <location>
        <begin position="24"/>
        <end position="173"/>
    </location>
</feature>
<proteinExistence type="predicted"/>
<reference evidence="2 3" key="1">
    <citation type="submission" date="2019-07" db="EMBL/GenBank/DDBJ databases">
        <title>Genome sequencing for Ferrovibrio sp. K5.</title>
        <authorList>
            <person name="Park S.-J."/>
        </authorList>
    </citation>
    <scope>NUCLEOTIDE SEQUENCE [LARGE SCALE GENOMIC DNA]</scope>
    <source>
        <strain evidence="2 3">K5</strain>
    </source>
</reference>
<dbReference type="OrthoDB" id="7365624at2"/>
<evidence type="ECO:0000313" key="2">
    <source>
        <dbReference type="EMBL" id="QDO98985.1"/>
    </source>
</evidence>
<keyword evidence="3" id="KW-1185">Reference proteome</keyword>
<dbReference type="EMBL" id="CP041636">
    <property type="protein sequence ID" value="QDO98985.1"/>
    <property type="molecule type" value="Genomic_DNA"/>
</dbReference>
<keyword evidence="1" id="KW-0732">Signal</keyword>
<evidence type="ECO:0000313" key="3">
    <source>
        <dbReference type="Proteomes" id="UP000317496"/>
    </source>
</evidence>
<feature type="signal peptide" evidence="1">
    <location>
        <begin position="1"/>
        <end position="23"/>
    </location>
</feature>
<dbReference type="RefSeq" id="WP_144257981.1">
    <property type="nucleotide sequence ID" value="NZ_CP041636.1"/>
</dbReference>
<sequence length="173" mass="18219">MLRIPTTLLLGLLLLPAAVPAQTASQPAKPPQNAPDSALPVVVALDAQECRRLLARQNILVPHQPAPDVNYQPGRDVDSQGRPIAPADLPGSNPLPLDGMIQLPLTMPLSGLPGLSQVPTDMKRESGLAIATLAIDPMSGKLAFNGQPLQPQTEDAVAVACRDYLARAGQPKR</sequence>
<gene>
    <name evidence="2" type="ORF">FNB15_17660</name>
</gene>
<accession>A0A516H5J0</accession>
<protein>
    <submittedName>
        <fullName evidence="2">Uncharacterized protein</fullName>
    </submittedName>
</protein>
<organism evidence="2 3">
    <name type="scientific">Ferrovibrio terrae</name>
    <dbReference type="NCBI Taxonomy" id="2594003"/>
    <lineage>
        <taxon>Bacteria</taxon>
        <taxon>Pseudomonadati</taxon>
        <taxon>Pseudomonadota</taxon>
        <taxon>Alphaproteobacteria</taxon>
        <taxon>Rhodospirillales</taxon>
        <taxon>Rhodospirillaceae</taxon>
        <taxon>Ferrovibrio</taxon>
    </lineage>
</organism>
<name>A0A516H5J0_9PROT</name>
<dbReference type="Proteomes" id="UP000317496">
    <property type="component" value="Chromosome"/>
</dbReference>